<dbReference type="Proteomes" id="UP000820818">
    <property type="component" value="Linkage Group LG10"/>
</dbReference>
<dbReference type="EMBL" id="WJBH02000010">
    <property type="protein sequence ID" value="KAI9551616.1"/>
    <property type="molecule type" value="Genomic_DNA"/>
</dbReference>
<evidence type="ECO:0000313" key="2">
    <source>
        <dbReference type="EMBL" id="KAI9551616.1"/>
    </source>
</evidence>
<proteinExistence type="predicted"/>
<name>A0AAD5KGD9_9CRUS</name>
<comment type="caution">
    <text evidence="2">The sequence shown here is derived from an EMBL/GenBank/DDBJ whole genome shotgun (WGS) entry which is preliminary data.</text>
</comment>
<protein>
    <submittedName>
        <fullName evidence="2">Uncharacterized protein</fullName>
    </submittedName>
</protein>
<organism evidence="2 3">
    <name type="scientific">Daphnia sinensis</name>
    <dbReference type="NCBI Taxonomy" id="1820382"/>
    <lineage>
        <taxon>Eukaryota</taxon>
        <taxon>Metazoa</taxon>
        <taxon>Ecdysozoa</taxon>
        <taxon>Arthropoda</taxon>
        <taxon>Crustacea</taxon>
        <taxon>Branchiopoda</taxon>
        <taxon>Diplostraca</taxon>
        <taxon>Cladocera</taxon>
        <taxon>Anomopoda</taxon>
        <taxon>Daphniidae</taxon>
        <taxon>Daphnia</taxon>
        <taxon>Daphnia similis group</taxon>
    </lineage>
</organism>
<evidence type="ECO:0000256" key="1">
    <source>
        <dbReference type="SAM" id="MobiDB-lite"/>
    </source>
</evidence>
<reference evidence="2 3" key="1">
    <citation type="submission" date="2022-05" db="EMBL/GenBank/DDBJ databases">
        <title>A multi-omics perspective on studying reproductive biology in Daphnia sinensis.</title>
        <authorList>
            <person name="Jia J."/>
        </authorList>
    </citation>
    <scope>NUCLEOTIDE SEQUENCE [LARGE SCALE GENOMIC DNA]</scope>
    <source>
        <strain evidence="2 3">WSL</strain>
    </source>
</reference>
<evidence type="ECO:0000313" key="3">
    <source>
        <dbReference type="Proteomes" id="UP000820818"/>
    </source>
</evidence>
<keyword evidence="3" id="KW-1185">Reference proteome</keyword>
<feature type="compositionally biased region" description="Basic and acidic residues" evidence="1">
    <location>
        <begin position="292"/>
        <end position="312"/>
    </location>
</feature>
<sequence>MKAEHTTLLSFNSYLPSQFVLSLCWSSTRMLKMQIWLCLSIVTCLVAQLNANKDSNSNAYGSNNFNSINKEIQKPPMELNINFTFPANGLPPLKLNLGNVAAFLKENDTLGNLGLPSSGKPIKKTIMVNITNPNKPRNPIPAEVFNAGLPQGFQIPVKPVQLCRDFIVSKCKDLCKVSQRICHSTCDGRKDCVQICKATESSCGKFCDSTFDADGAGINKGDGQKMVDILLPKCLRNCRNNKYCTYQCHDTCHTKLKEPAPLTNVLSTVPLSLPAMTSPSMMTSLSIMSKPSKGDSTDVGKENDSETGKEKN</sequence>
<accession>A0AAD5KGD9</accession>
<gene>
    <name evidence="2" type="ORF">GHT06_021949</name>
</gene>
<feature type="region of interest" description="Disordered" evidence="1">
    <location>
        <begin position="285"/>
        <end position="312"/>
    </location>
</feature>
<dbReference type="AlphaFoldDB" id="A0AAD5KGD9"/>